<dbReference type="EMBL" id="CP000850">
    <property type="protein sequence ID" value="ABV97370.1"/>
    <property type="molecule type" value="Genomic_DNA"/>
</dbReference>
<reference evidence="4" key="1">
    <citation type="submission" date="2007-10" db="EMBL/GenBank/DDBJ databases">
        <title>Complete sequence of Salinispora arenicola CNS-205.</title>
        <authorList>
            <consortium name="US DOE Joint Genome Institute"/>
            <person name="Copeland A."/>
            <person name="Lucas S."/>
            <person name="Lapidus A."/>
            <person name="Barry K."/>
            <person name="Glavina del Rio T."/>
            <person name="Dalin E."/>
            <person name="Tice H."/>
            <person name="Pitluck S."/>
            <person name="Foster B."/>
            <person name="Schmutz J."/>
            <person name="Larimer F."/>
            <person name="Land M."/>
            <person name="Hauser L."/>
            <person name="Kyrpides N."/>
            <person name="Ivanova N."/>
            <person name="Jensen P.R."/>
            <person name="Moore B.S."/>
            <person name="Penn K."/>
            <person name="Jenkins C."/>
            <person name="Udwary D."/>
            <person name="Xiang L."/>
            <person name="Gontang E."/>
            <person name="Richardson P."/>
        </authorList>
    </citation>
    <scope>NUCLEOTIDE SEQUENCE [LARGE SCALE GENOMIC DNA]</scope>
    <source>
        <strain evidence="4">CNS-205</strain>
    </source>
</reference>
<name>A8M836_SALAI</name>
<keyword evidence="3" id="KW-0472">Membrane</keyword>
<dbReference type="eggNOG" id="ENOG502ZGIE">
    <property type="taxonomic scope" value="Bacteria"/>
</dbReference>
<feature type="transmembrane region" description="Helical" evidence="3">
    <location>
        <begin position="173"/>
        <end position="195"/>
    </location>
</feature>
<dbReference type="PATRIC" id="fig|391037.6.peg.1497"/>
<feature type="compositionally biased region" description="Low complexity" evidence="2">
    <location>
        <begin position="39"/>
        <end position="51"/>
    </location>
</feature>
<keyword evidence="3" id="KW-1133">Transmembrane helix</keyword>
<sequence length="300" mass="29981">MSQPPTDPAEPSSQPAVPGSQPAVPGQPAAEDAGYDRYAQGAAVPPAQGGAVPPPQDEPGGAGPALPSPATSSPPGPALAGDNDAPAPPGPAGYGPAPSDYPPAEPFGGAGSAPPSSGPPAEQPTVALPMTAAPMSGPPTAGVPTPGPPTAGPPMFGVPYGAGPARARPGRTVLILAVVAGLLFITGAVMTGLFLNTAGDLNRAEKQLSQRDATIAANTEELDEVKVDLLRTQDALANAQQDLTGTQNDRDEQARQKEVIATCLDRLTTALAAAAIGDRKAHEKANEDLEEVCAEAENYL</sequence>
<organism evidence="4">
    <name type="scientific">Salinispora arenicola (strain CNS-205)</name>
    <dbReference type="NCBI Taxonomy" id="391037"/>
    <lineage>
        <taxon>Bacteria</taxon>
        <taxon>Bacillati</taxon>
        <taxon>Actinomycetota</taxon>
        <taxon>Actinomycetes</taxon>
        <taxon>Micromonosporales</taxon>
        <taxon>Micromonosporaceae</taxon>
        <taxon>Salinispora</taxon>
    </lineage>
</organism>
<evidence type="ECO:0000256" key="1">
    <source>
        <dbReference type="SAM" id="Coils"/>
    </source>
</evidence>
<keyword evidence="1" id="KW-0175">Coiled coil</keyword>
<dbReference type="KEGG" id="saq:Sare_1472"/>
<proteinExistence type="predicted"/>
<evidence type="ECO:0000313" key="4">
    <source>
        <dbReference type="EMBL" id="ABV97370.1"/>
    </source>
</evidence>
<protein>
    <submittedName>
        <fullName evidence="4">Uncharacterized protein</fullName>
    </submittedName>
</protein>
<keyword evidence="3" id="KW-0812">Transmembrane</keyword>
<dbReference type="HOGENOM" id="CLU_1026059_0_0_11"/>
<feature type="coiled-coil region" evidence="1">
    <location>
        <begin position="222"/>
        <end position="299"/>
    </location>
</feature>
<dbReference type="STRING" id="391037.Sare_1472"/>
<feature type="region of interest" description="Disordered" evidence="2">
    <location>
        <begin position="1"/>
        <end position="150"/>
    </location>
</feature>
<gene>
    <name evidence="4" type="ordered locus">Sare_1472</name>
</gene>
<dbReference type="AlphaFoldDB" id="A8M836"/>
<evidence type="ECO:0000256" key="2">
    <source>
        <dbReference type="SAM" id="MobiDB-lite"/>
    </source>
</evidence>
<accession>A8M836</accession>
<evidence type="ECO:0000256" key="3">
    <source>
        <dbReference type="SAM" id="Phobius"/>
    </source>
</evidence>